<feature type="transmembrane region" description="Helical" evidence="1">
    <location>
        <begin position="109"/>
        <end position="133"/>
    </location>
</feature>
<feature type="transmembrane region" description="Helical" evidence="1">
    <location>
        <begin position="170"/>
        <end position="190"/>
    </location>
</feature>
<sequence>MLKSLPAGWPVLLTRTLGLLGLGMLVWACVSTALLQGRGDAFLSLRPLQDRSLGMGFVLSALLLAPLWPKTAHADQRIWRPRALAALGVALVGDLALIVLLHLPAYSPGLIAIAGAIACMGALAAICMATLALEQPRSQWLLPAQCALALLSGAVLFFAFMAWLWPGQMAAGGVPSLVLLGAISAALLLATWLGEGRDALLPLPARWPRWSLLLALLVVPLLLVAVLAIKPGLQKPVWVLAVLAMGVVIALDARERGENVGAGRNGA</sequence>
<keyword evidence="1" id="KW-1133">Transmembrane helix</keyword>
<name>A0A0R0B1C0_9GAMM</name>
<keyword evidence="1" id="KW-0472">Membrane</keyword>
<evidence type="ECO:0000313" key="3">
    <source>
        <dbReference type="Proteomes" id="UP000051802"/>
    </source>
</evidence>
<feature type="transmembrane region" description="Helical" evidence="1">
    <location>
        <begin position="53"/>
        <end position="71"/>
    </location>
</feature>
<protein>
    <submittedName>
        <fullName evidence="2">Uncharacterized protein</fullName>
    </submittedName>
</protein>
<feature type="transmembrane region" description="Helical" evidence="1">
    <location>
        <begin position="83"/>
        <end position="103"/>
    </location>
</feature>
<accession>A0A0R0B1C0</accession>
<dbReference type="Proteomes" id="UP000051802">
    <property type="component" value="Unassembled WGS sequence"/>
</dbReference>
<dbReference type="STRING" id="676599.ARC20_04485"/>
<feature type="transmembrane region" description="Helical" evidence="1">
    <location>
        <begin position="235"/>
        <end position="253"/>
    </location>
</feature>
<keyword evidence="1" id="KW-0812">Transmembrane</keyword>
<comment type="caution">
    <text evidence="2">The sequence shown here is derived from an EMBL/GenBank/DDBJ whole genome shotgun (WGS) entry which is preliminary data.</text>
</comment>
<feature type="transmembrane region" description="Helical" evidence="1">
    <location>
        <begin position="140"/>
        <end position="164"/>
    </location>
</feature>
<evidence type="ECO:0000256" key="1">
    <source>
        <dbReference type="SAM" id="Phobius"/>
    </source>
</evidence>
<dbReference type="AlphaFoldDB" id="A0A0R0B1C0"/>
<gene>
    <name evidence="2" type="ORF">ARC20_04485</name>
</gene>
<dbReference type="EMBL" id="LLXU01000051">
    <property type="protein sequence ID" value="KRG46803.1"/>
    <property type="molecule type" value="Genomic_DNA"/>
</dbReference>
<evidence type="ECO:0000313" key="2">
    <source>
        <dbReference type="EMBL" id="KRG46803.1"/>
    </source>
</evidence>
<feature type="transmembrane region" description="Helical" evidence="1">
    <location>
        <begin position="210"/>
        <end position="229"/>
    </location>
</feature>
<dbReference type="OrthoDB" id="9957920at2"/>
<keyword evidence="3" id="KW-1185">Reference proteome</keyword>
<reference evidence="2 3" key="1">
    <citation type="submission" date="2015-10" db="EMBL/GenBank/DDBJ databases">
        <title>Genome sequencing and analysis of members of genus Stenotrophomonas.</title>
        <authorList>
            <person name="Patil P.P."/>
            <person name="Midha S."/>
            <person name="Patil P.B."/>
        </authorList>
    </citation>
    <scope>NUCLEOTIDE SEQUENCE [LARGE SCALE GENOMIC DNA]</scope>
    <source>
        <strain evidence="2 3">JCM 16536</strain>
    </source>
</reference>
<dbReference type="RefSeq" id="WP_057644174.1">
    <property type="nucleotide sequence ID" value="NZ_LLXU01000051.1"/>
</dbReference>
<organism evidence="2 3">
    <name type="scientific">Stenotrophomonas panacihumi</name>
    <dbReference type="NCBI Taxonomy" id="676599"/>
    <lineage>
        <taxon>Bacteria</taxon>
        <taxon>Pseudomonadati</taxon>
        <taxon>Pseudomonadota</taxon>
        <taxon>Gammaproteobacteria</taxon>
        <taxon>Lysobacterales</taxon>
        <taxon>Lysobacteraceae</taxon>
        <taxon>Stenotrophomonas</taxon>
    </lineage>
</organism>
<proteinExistence type="predicted"/>
<feature type="transmembrane region" description="Helical" evidence="1">
    <location>
        <begin position="12"/>
        <end position="33"/>
    </location>
</feature>